<feature type="domain" description="Peptidase M15A C-terminal" evidence="2">
    <location>
        <begin position="130"/>
        <end position="223"/>
    </location>
</feature>
<evidence type="ECO:0000313" key="3">
    <source>
        <dbReference type="EMBL" id="MBK1882710.1"/>
    </source>
</evidence>
<protein>
    <submittedName>
        <fullName evidence="3">DUF882 domain-containing protein</fullName>
    </submittedName>
</protein>
<sequence length="231" mass="25459">MSNQPVPSLPIEDNFQLVNRRGIMGSMGFAGLALLASSTPASAFLFHKKSDTPKIIVVKGKANEAVKAAGVKTDICIDSLPDEWVERHGSLITDYDRYLASLNLKRLSAHQVVEAHAKSRNGVWNTLPPKQWWTRMGYTLRVIDRVAVELDMPVKNVVSAYRCPAYNARCPGAKKGSWHQANVAVDVQFPVRASVVTAAARNLRDRGLFKGGIGSYPTFTHIDTRGTNTNW</sequence>
<evidence type="ECO:0000256" key="1">
    <source>
        <dbReference type="SAM" id="Phobius"/>
    </source>
</evidence>
<evidence type="ECO:0000259" key="2">
    <source>
        <dbReference type="Pfam" id="PF08291"/>
    </source>
</evidence>
<comment type="caution">
    <text evidence="3">The sequence shown here is derived from an EMBL/GenBank/DDBJ whole genome shotgun (WGS) entry which is preliminary data.</text>
</comment>
<dbReference type="InterPro" id="IPR009045">
    <property type="entry name" value="Zn_M74/Hedgehog-like"/>
</dbReference>
<reference evidence="3" key="1">
    <citation type="submission" date="2021-01" db="EMBL/GenBank/DDBJ databases">
        <title>Modified the classification status of verrucomicrobia.</title>
        <authorList>
            <person name="Feng X."/>
        </authorList>
    </citation>
    <scope>NUCLEOTIDE SEQUENCE</scope>
    <source>
        <strain evidence="3">KCTC 22041</strain>
    </source>
</reference>
<dbReference type="SUPFAM" id="SSF55166">
    <property type="entry name" value="Hedgehog/DD-peptidase"/>
    <property type="match status" value="1"/>
</dbReference>
<dbReference type="InterPro" id="IPR013230">
    <property type="entry name" value="Peptidase_M15A_C"/>
</dbReference>
<accession>A0A934VVY5</accession>
<dbReference type="Pfam" id="PF08291">
    <property type="entry name" value="Peptidase_M15_3"/>
    <property type="match status" value="1"/>
</dbReference>
<dbReference type="InterPro" id="IPR006311">
    <property type="entry name" value="TAT_signal"/>
</dbReference>
<dbReference type="PROSITE" id="PS51318">
    <property type="entry name" value="TAT"/>
    <property type="match status" value="1"/>
</dbReference>
<evidence type="ECO:0000313" key="4">
    <source>
        <dbReference type="Proteomes" id="UP000603141"/>
    </source>
</evidence>
<feature type="transmembrane region" description="Helical" evidence="1">
    <location>
        <begin position="23"/>
        <end position="46"/>
    </location>
</feature>
<dbReference type="AlphaFoldDB" id="A0A934VVY5"/>
<proteinExistence type="predicted"/>
<keyword evidence="1" id="KW-1133">Transmembrane helix</keyword>
<dbReference type="EMBL" id="JAENIJ010000013">
    <property type="protein sequence ID" value="MBK1882710.1"/>
    <property type="molecule type" value="Genomic_DNA"/>
</dbReference>
<dbReference type="Gene3D" id="3.30.1380.10">
    <property type="match status" value="1"/>
</dbReference>
<keyword evidence="4" id="KW-1185">Reference proteome</keyword>
<gene>
    <name evidence="3" type="ORF">JIN85_09795</name>
</gene>
<dbReference type="Proteomes" id="UP000603141">
    <property type="component" value="Unassembled WGS sequence"/>
</dbReference>
<name>A0A934VVY5_9BACT</name>
<keyword evidence="1" id="KW-0472">Membrane</keyword>
<organism evidence="3 4">
    <name type="scientific">Luteolibacter pohnpeiensis</name>
    <dbReference type="NCBI Taxonomy" id="454153"/>
    <lineage>
        <taxon>Bacteria</taxon>
        <taxon>Pseudomonadati</taxon>
        <taxon>Verrucomicrobiota</taxon>
        <taxon>Verrucomicrobiia</taxon>
        <taxon>Verrucomicrobiales</taxon>
        <taxon>Verrucomicrobiaceae</taxon>
        <taxon>Luteolibacter</taxon>
    </lineage>
</organism>
<keyword evidence="1" id="KW-0812">Transmembrane</keyword>
<dbReference type="RefSeq" id="WP_200270120.1">
    <property type="nucleotide sequence ID" value="NZ_JAENIJ010000013.1"/>
</dbReference>